<feature type="domain" description="Glycosyltransferase 2-like" evidence="4">
    <location>
        <begin position="5"/>
        <end position="132"/>
    </location>
</feature>
<dbReference type="AlphaFoldDB" id="A0A166C8I4"/>
<evidence type="ECO:0000256" key="2">
    <source>
        <dbReference type="ARBA" id="ARBA00022679"/>
    </source>
</evidence>
<name>A0A166C8I4_METOA</name>
<proteinExistence type="predicted"/>
<dbReference type="RefSeq" id="WP_052331775.1">
    <property type="nucleotide sequence ID" value="NZ_CABMAB010000008.1"/>
</dbReference>
<dbReference type="EC" id="2.4.-.-" evidence="5"/>
<keyword evidence="1 5" id="KW-0328">Glycosyltransferase</keyword>
<dbReference type="PATRIC" id="fig|66851.6.peg.27"/>
<reference evidence="6" key="1">
    <citation type="journal article" date="2016" name="Genome Announc.">
        <title>Draft Genome Sequences of Methanobrevibacter curvatus DSM11111, Methanobrevibacter cuticularis DSM11139, Methanobrevibacter filiformis DSM11501, and Methanobrevibacter oralis DSM7256.</title>
        <authorList>
            <person name="Poehlein A."/>
            <person name="Seedorf H."/>
        </authorList>
    </citation>
    <scope>NUCLEOTIDE SEQUENCE [LARGE SCALE GENOMIC DNA]</scope>
    <source>
        <strain evidence="6">DSM 7256 / JCM 30027 / ZR</strain>
    </source>
</reference>
<dbReference type="Gene3D" id="3.90.550.10">
    <property type="entry name" value="Spore Coat Polysaccharide Biosynthesis Protein SpsA, Chain A"/>
    <property type="match status" value="1"/>
</dbReference>
<sequence>MPKVSVIIPVYNAQKYLKEALDSVLNQSLKSIEVICIDDGSIDNSFNILNEYSLKDNRIKIFKQENKGAGAARNFALNQSKGKYIYFMDADDILDTNALKQFYKISEENSLDFLIFQAINYNEEKSTYYNIPIYLMDDLINDKVFSFDELDDNIFKINVTAWSKFYNKDYLLKIGAIFPEGVIFEDNLFFWKTMFHAKRILFYKKCLYIHRIHLKSSTRLCDERFIDTIKINNLIVQEFINEGYFDKYKKELFNKKVMLTSVRYRTVHEDFKKYFYEKIVEDFTKILNHEYYDDFRDSLGEINTLRFENAILSKNFKEYDLKSQYIELKRENREILKENNSLKRQINKLNKKNKQLLSSKSWKITKIFRRN</sequence>
<dbReference type="Proteomes" id="UP000077428">
    <property type="component" value="Unassembled WGS sequence"/>
</dbReference>
<organism evidence="5 6">
    <name type="scientific">Methanobrevibacter oralis</name>
    <dbReference type="NCBI Taxonomy" id="66851"/>
    <lineage>
        <taxon>Archaea</taxon>
        <taxon>Methanobacteriati</taxon>
        <taxon>Methanobacteriota</taxon>
        <taxon>Methanomada group</taxon>
        <taxon>Methanobacteria</taxon>
        <taxon>Methanobacteriales</taxon>
        <taxon>Methanobacteriaceae</taxon>
        <taxon>Methanobrevibacter</taxon>
    </lineage>
</organism>
<keyword evidence="2 5" id="KW-0808">Transferase</keyword>
<dbReference type="GO" id="GO:0016757">
    <property type="term" value="F:glycosyltransferase activity"/>
    <property type="evidence" value="ECO:0007669"/>
    <property type="project" value="UniProtKB-KW"/>
</dbReference>
<dbReference type="Pfam" id="PF00535">
    <property type="entry name" value="Glycos_transf_2"/>
    <property type="match status" value="1"/>
</dbReference>
<dbReference type="PANTHER" id="PTHR22916:SF51">
    <property type="entry name" value="GLYCOSYLTRANSFERASE EPSH-RELATED"/>
    <property type="match status" value="1"/>
</dbReference>
<dbReference type="InterPro" id="IPR029044">
    <property type="entry name" value="Nucleotide-diphossugar_trans"/>
</dbReference>
<feature type="coiled-coil region" evidence="3">
    <location>
        <begin position="325"/>
        <end position="359"/>
    </location>
</feature>
<dbReference type="STRING" id="66851.MBORA_00140"/>
<dbReference type="PANTHER" id="PTHR22916">
    <property type="entry name" value="GLYCOSYLTRANSFERASE"/>
    <property type="match status" value="1"/>
</dbReference>
<keyword evidence="3" id="KW-0175">Coiled coil</keyword>
<dbReference type="SUPFAM" id="SSF53448">
    <property type="entry name" value="Nucleotide-diphospho-sugar transferases"/>
    <property type="match status" value="1"/>
</dbReference>
<gene>
    <name evidence="5" type="primary">epsH_1</name>
    <name evidence="5" type="ORF">MBORA_00140</name>
</gene>
<evidence type="ECO:0000256" key="3">
    <source>
        <dbReference type="SAM" id="Coils"/>
    </source>
</evidence>
<accession>A0A166C8I4</accession>
<protein>
    <submittedName>
        <fullName evidence="5">Glycosyltransferase EpsH</fullName>
        <ecNumber evidence="5">2.4.-.-</ecNumber>
    </submittedName>
</protein>
<evidence type="ECO:0000256" key="1">
    <source>
        <dbReference type="ARBA" id="ARBA00022676"/>
    </source>
</evidence>
<evidence type="ECO:0000313" key="6">
    <source>
        <dbReference type="Proteomes" id="UP000077428"/>
    </source>
</evidence>
<dbReference type="EMBL" id="LWMU01000011">
    <property type="protein sequence ID" value="KZX14240.1"/>
    <property type="molecule type" value="Genomic_DNA"/>
</dbReference>
<comment type="caution">
    <text evidence="5">The sequence shown here is derived from an EMBL/GenBank/DDBJ whole genome shotgun (WGS) entry which is preliminary data.</text>
</comment>
<dbReference type="CDD" id="cd00761">
    <property type="entry name" value="Glyco_tranf_GTA_type"/>
    <property type="match status" value="1"/>
</dbReference>
<evidence type="ECO:0000313" key="5">
    <source>
        <dbReference type="EMBL" id="KZX14240.1"/>
    </source>
</evidence>
<evidence type="ECO:0000259" key="4">
    <source>
        <dbReference type="Pfam" id="PF00535"/>
    </source>
</evidence>
<dbReference type="OrthoDB" id="46222at2157"/>
<keyword evidence="6" id="KW-1185">Reference proteome</keyword>
<dbReference type="InterPro" id="IPR001173">
    <property type="entry name" value="Glyco_trans_2-like"/>
</dbReference>